<dbReference type="CDD" id="cd06141">
    <property type="entry name" value="WRN_exo"/>
    <property type="match status" value="1"/>
</dbReference>
<feature type="compositionally biased region" description="Polar residues" evidence="3">
    <location>
        <begin position="7"/>
        <end position="35"/>
    </location>
</feature>
<dbReference type="AlphaFoldDB" id="A0AAD4S751"/>
<dbReference type="InterPro" id="IPR051132">
    <property type="entry name" value="3-5_Exonuclease_domain"/>
</dbReference>
<dbReference type="GO" id="GO:0006139">
    <property type="term" value="P:nucleobase-containing compound metabolic process"/>
    <property type="evidence" value="ECO:0007669"/>
    <property type="project" value="InterPro"/>
</dbReference>
<dbReference type="InterPro" id="IPR002562">
    <property type="entry name" value="3'-5'_exonuclease_dom"/>
</dbReference>
<evidence type="ECO:0000256" key="3">
    <source>
        <dbReference type="SAM" id="MobiDB-lite"/>
    </source>
</evidence>
<evidence type="ECO:0000256" key="1">
    <source>
        <dbReference type="ARBA" id="ARBA00022722"/>
    </source>
</evidence>
<sequence>MAGAVNTRKNGNSTITTTSSKNGNAMSNSTSNADGNNGGPSYWQNADIFELDVETVKQQTYNVKFYPDRHTPETIYTTVTRNGDSVDKWIKDVEESFARQLENNNLIVGLDIEWVRLSDNGEPNKVAVLQLCLAHRCLIFQFFGLFGKSKKIQKVPVIPESLYKFLNDERIIFVGSGIDQDARKLMVDWGLNVVRSEELAGLAEYLGREDLYKAGLKSLMREVLGQDLRKPRALTLSRWDLGRRNDVSYLTDDQIIYACLDAYSSFKLGMDLIHRTVANKRINRYPQKDYNNSPQEANHGQAPKTASQGQGARGSYKEATAASLRK</sequence>
<dbReference type="Gene3D" id="3.30.420.10">
    <property type="entry name" value="Ribonuclease H-like superfamily/Ribonuclease H"/>
    <property type="match status" value="1"/>
</dbReference>
<comment type="caution">
    <text evidence="5">The sequence shown here is derived from an EMBL/GenBank/DDBJ whole genome shotgun (WGS) entry which is preliminary data.</text>
</comment>
<evidence type="ECO:0000256" key="2">
    <source>
        <dbReference type="ARBA" id="ARBA00022801"/>
    </source>
</evidence>
<feature type="region of interest" description="Disordered" evidence="3">
    <location>
        <begin position="1"/>
        <end position="39"/>
    </location>
</feature>
<feature type="domain" description="3'-5' exonuclease" evidence="4">
    <location>
        <begin position="94"/>
        <end position="268"/>
    </location>
</feature>
<evidence type="ECO:0000313" key="5">
    <source>
        <dbReference type="EMBL" id="KAI3867591.1"/>
    </source>
</evidence>
<feature type="region of interest" description="Disordered" evidence="3">
    <location>
        <begin position="284"/>
        <end position="326"/>
    </location>
</feature>
<organism evidence="5 6">
    <name type="scientific">Papaver atlanticum</name>
    <dbReference type="NCBI Taxonomy" id="357466"/>
    <lineage>
        <taxon>Eukaryota</taxon>
        <taxon>Viridiplantae</taxon>
        <taxon>Streptophyta</taxon>
        <taxon>Embryophyta</taxon>
        <taxon>Tracheophyta</taxon>
        <taxon>Spermatophyta</taxon>
        <taxon>Magnoliopsida</taxon>
        <taxon>Ranunculales</taxon>
        <taxon>Papaveraceae</taxon>
        <taxon>Papaveroideae</taxon>
        <taxon>Papaver</taxon>
    </lineage>
</organism>
<dbReference type="SUPFAM" id="SSF53098">
    <property type="entry name" value="Ribonuclease H-like"/>
    <property type="match status" value="1"/>
</dbReference>
<name>A0AAD4S751_9MAGN</name>
<keyword evidence="2" id="KW-0378">Hydrolase</keyword>
<dbReference type="InterPro" id="IPR012337">
    <property type="entry name" value="RNaseH-like_sf"/>
</dbReference>
<proteinExistence type="predicted"/>
<keyword evidence="1" id="KW-0540">Nuclease</keyword>
<dbReference type="Pfam" id="PF01612">
    <property type="entry name" value="DNA_pol_A_exo1"/>
    <property type="match status" value="1"/>
</dbReference>
<protein>
    <recommendedName>
        <fullName evidence="4">3'-5' exonuclease domain-containing protein</fullName>
    </recommendedName>
</protein>
<keyword evidence="6" id="KW-1185">Reference proteome</keyword>
<dbReference type="EMBL" id="JAJJMB010013545">
    <property type="protein sequence ID" value="KAI3867591.1"/>
    <property type="molecule type" value="Genomic_DNA"/>
</dbReference>
<gene>
    <name evidence="5" type="ORF">MKW98_005968</name>
</gene>
<dbReference type="PANTHER" id="PTHR13620">
    <property type="entry name" value="3-5 EXONUCLEASE"/>
    <property type="match status" value="1"/>
</dbReference>
<dbReference type="GO" id="GO:0008408">
    <property type="term" value="F:3'-5' exonuclease activity"/>
    <property type="evidence" value="ECO:0007669"/>
    <property type="project" value="InterPro"/>
</dbReference>
<dbReference type="Proteomes" id="UP001202328">
    <property type="component" value="Unassembled WGS sequence"/>
</dbReference>
<dbReference type="GO" id="GO:0005634">
    <property type="term" value="C:nucleus"/>
    <property type="evidence" value="ECO:0007669"/>
    <property type="project" value="TreeGrafter"/>
</dbReference>
<evidence type="ECO:0000259" key="4">
    <source>
        <dbReference type="Pfam" id="PF01612"/>
    </source>
</evidence>
<feature type="compositionally biased region" description="Polar residues" evidence="3">
    <location>
        <begin position="289"/>
        <end position="310"/>
    </location>
</feature>
<reference evidence="5" key="1">
    <citation type="submission" date="2022-04" db="EMBL/GenBank/DDBJ databases">
        <title>A functionally conserved STORR gene fusion in Papaver species that diverged 16.8 million years ago.</title>
        <authorList>
            <person name="Catania T."/>
        </authorList>
    </citation>
    <scope>NUCLEOTIDE SEQUENCE</scope>
    <source>
        <strain evidence="5">S-188037</strain>
    </source>
</reference>
<dbReference type="GO" id="GO:0005737">
    <property type="term" value="C:cytoplasm"/>
    <property type="evidence" value="ECO:0007669"/>
    <property type="project" value="TreeGrafter"/>
</dbReference>
<dbReference type="PANTHER" id="PTHR13620:SF105">
    <property type="entry name" value="OS01G0737700 PROTEIN"/>
    <property type="match status" value="1"/>
</dbReference>
<accession>A0AAD4S751</accession>
<dbReference type="InterPro" id="IPR036397">
    <property type="entry name" value="RNaseH_sf"/>
</dbReference>
<dbReference type="GO" id="GO:0003676">
    <property type="term" value="F:nucleic acid binding"/>
    <property type="evidence" value="ECO:0007669"/>
    <property type="project" value="InterPro"/>
</dbReference>
<evidence type="ECO:0000313" key="6">
    <source>
        <dbReference type="Proteomes" id="UP001202328"/>
    </source>
</evidence>